<evidence type="ECO:0000256" key="2">
    <source>
        <dbReference type="SAM" id="SignalP"/>
    </source>
</evidence>
<accession>A0A2R7YYD8</accession>
<dbReference type="AlphaFoldDB" id="A0A2R7YYD8"/>
<dbReference type="Proteomes" id="UP000244867">
    <property type="component" value="Unassembled WGS sequence"/>
</dbReference>
<feature type="domain" description="Sulfatase N-terminal" evidence="3">
    <location>
        <begin position="79"/>
        <end position="454"/>
    </location>
</feature>
<evidence type="ECO:0000259" key="3">
    <source>
        <dbReference type="Pfam" id="PF00884"/>
    </source>
</evidence>
<gene>
    <name evidence="4" type="ORF">C7S10_10125</name>
</gene>
<feature type="signal peptide" evidence="2">
    <location>
        <begin position="1"/>
        <end position="35"/>
    </location>
</feature>
<evidence type="ECO:0000313" key="4">
    <source>
        <dbReference type="EMBL" id="PUA81361.1"/>
    </source>
</evidence>
<evidence type="ECO:0000313" key="5">
    <source>
        <dbReference type="Proteomes" id="UP000244867"/>
    </source>
</evidence>
<dbReference type="Pfam" id="PF00884">
    <property type="entry name" value="Sulfatase"/>
    <property type="match status" value="1"/>
</dbReference>
<sequence>MFMTPHLWTGESLLFVRRTVALACLLALSACGVTAGTGGGPVSTGAGDGPAIKPAEAARLQVAGANADPLPATRADQRPNIVLVVMDDFSLDLVKTLRSARDMRRRGADYSHAFVVDSLCCVSRSSIFTGQYPHQTGVRTNTSGTASGMPLGGWSAFESNGNPERSFNVALQQSGYTTGFIGKYLNEYEWVPGRALPPAPPGWSEFNVVFGSAYDGWDFASTRLASGRLQVQMHDAPPLTAPMKERDKAYAGRVIQDQALRFIKRHQAGDAPYFLEVAAYAPHNRTQPQPYYPGDPVFPPAFRDRPHDGKPGNCGRVACTDLTTKDLPGFGDKRRDNHPLTAQGEPAKHWNTRRNPFRTAVSVGDLRNRAMMAQSVDRTVRKILRKVDDNTYVVFTSDNGFHLGQNGLGRGKGTAYDTDVHVPLFVVGPGVVKGKRAELTSNIDLAPTFEELAGLTPQPYRFGASLVPTFGDPAVVRRNYVFMEHTAQALTKKDPDSALTGDELDRIPSYVAVRSATGLLIRYDFDNAPTRADYGYEFYSYRNRAWEKTNSFAQPRYAAEVATLRQKLSDFDLCSAQAGAAPVPDTCRALTR</sequence>
<dbReference type="EMBL" id="PYXZ01000003">
    <property type="protein sequence ID" value="PUA81361.1"/>
    <property type="molecule type" value="Genomic_DNA"/>
</dbReference>
<organism evidence="4 5">
    <name type="scientific">Nocardioides currus</name>
    <dbReference type="NCBI Taxonomy" id="2133958"/>
    <lineage>
        <taxon>Bacteria</taxon>
        <taxon>Bacillati</taxon>
        <taxon>Actinomycetota</taxon>
        <taxon>Actinomycetes</taxon>
        <taxon>Propionibacteriales</taxon>
        <taxon>Nocardioidaceae</taxon>
        <taxon>Nocardioides</taxon>
    </lineage>
</organism>
<dbReference type="SUPFAM" id="SSF53649">
    <property type="entry name" value="Alkaline phosphatase-like"/>
    <property type="match status" value="1"/>
</dbReference>
<keyword evidence="5" id="KW-1185">Reference proteome</keyword>
<feature type="region of interest" description="Disordered" evidence="1">
    <location>
        <begin position="328"/>
        <end position="350"/>
    </location>
</feature>
<protein>
    <recommendedName>
        <fullName evidence="3">Sulfatase N-terminal domain-containing protein</fullName>
    </recommendedName>
</protein>
<dbReference type="InterPro" id="IPR000917">
    <property type="entry name" value="Sulfatase_N"/>
</dbReference>
<evidence type="ECO:0000256" key="1">
    <source>
        <dbReference type="SAM" id="MobiDB-lite"/>
    </source>
</evidence>
<dbReference type="InterPro" id="IPR017850">
    <property type="entry name" value="Alkaline_phosphatase_core_sf"/>
</dbReference>
<feature type="chain" id="PRO_5038807393" description="Sulfatase N-terminal domain-containing protein" evidence="2">
    <location>
        <begin position="36"/>
        <end position="592"/>
    </location>
</feature>
<proteinExistence type="predicted"/>
<dbReference type="PANTHER" id="PTHR43108:SF8">
    <property type="entry name" value="SD21168P"/>
    <property type="match status" value="1"/>
</dbReference>
<comment type="caution">
    <text evidence="4">The sequence shown here is derived from an EMBL/GenBank/DDBJ whole genome shotgun (WGS) entry which is preliminary data.</text>
</comment>
<name>A0A2R7YYD8_9ACTN</name>
<dbReference type="PANTHER" id="PTHR43108">
    <property type="entry name" value="N-ACETYLGLUCOSAMINE-6-SULFATASE FAMILY MEMBER"/>
    <property type="match status" value="1"/>
</dbReference>
<dbReference type="Gene3D" id="3.40.720.10">
    <property type="entry name" value="Alkaline Phosphatase, subunit A"/>
    <property type="match status" value="1"/>
</dbReference>
<reference evidence="4 5" key="1">
    <citation type="submission" date="2018-03" db="EMBL/GenBank/DDBJ databases">
        <authorList>
            <person name="Keele B.F."/>
        </authorList>
    </citation>
    <scope>NUCLEOTIDE SEQUENCE [LARGE SCALE GENOMIC DNA]</scope>
    <source>
        <strain evidence="4 5">IB-3</strain>
    </source>
</reference>
<keyword evidence="2" id="KW-0732">Signal</keyword>